<feature type="domain" description="EF-hand" evidence="16">
    <location>
        <begin position="356"/>
        <end position="391"/>
    </location>
</feature>
<keyword evidence="3" id="KW-0597">Phosphoprotein</keyword>
<dbReference type="InterPro" id="IPR011992">
    <property type="entry name" value="EF-hand-dom_pair"/>
</dbReference>
<dbReference type="AlphaFoldDB" id="A0AAE0C2J0"/>
<dbReference type="Gene3D" id="1.20.120.350">
    <property type="entry name" value="Voltage-gated potassium channels. Chain C"/>
    <property type="match status" value="1"/>
</dbReference>
<keyword evidence="5" id="KW-0107">Calcium channel</keyword>
<keyword evidence="7" id="KW-0106">Calcium</keyword>
<dbReference type="Proteomes" id="UP001190700">
    <property type="component" value="Unassembled WGS sequence"/>
</dbReference>
<dbReference type="InterPro" id="IPR002048">
    <property type="entry name" value="EF_hand_dom"/>
</dbReference>
<keyword evidence="6 15" id="KW-0812">Transmembrane</keyword>
<evidence type="ECO:0000313" key="18">
    <source>
        <dbReference type="Proteomes" id="UP001190700"/>
    </source>
</evidence>
<comment type="caution">
    <text evidence="17">The sequence shown here is derived from an EMBL/GenBank/DDBJ whole genome shotgun (WGS) entry which is preliminary data.</text>
</comment>
<gene>
    <name evidence="17" type="ORF">CYMTET_43270</name>
</gene>
<keyword evidence="12" id="KW-0325">Glycoprotein</keyword>
<feature type="region of interest" description="Disordered" evidence="14">
    <location>
        <begin position="1"/>
        <end position="26"/>
    </location>
</feature>
<evidence type="ECO:0000259" key="16">
    <source>
        <dbReference type="PROSITE" id="PS50222"/>
    </source>
</evidence>
<evidence type="ECO:0000313" key="17">
    <source>
        <dbReference type="EMBL" id="KAK3247228.1"/>
    </source>
</evidence>
<dbReference type="Gene3D" id="1.10.287.70">
    <property type="match status" value="1"/>
</dbReference>
<feature type="domain" description="EF-hand" evidence="16">
    <location>
        <begin position="318"/>
        <end position="353"/>
    </location>
</feature>
<feature type="transmembrane region" description="Helical" evidence="15">
    <location>
        <begin position="201"/>
        <end position="224"/>
    </location>
</feature>
<evidence type="ECO:0000256" key="3">
    <source>
        <dbReference type="ARBA" id="ARBA00022553"/>
    </source>
</evidence>
<keyword evidence="13" id="KW-0407">Ion channel</keyword>
<dbReference type="EMBL" id="LGRX02029131">
    <property type="protein sequence ID" value="KAK3247228.1"/>
    <property type="molecule type" value="Genomic_DNA"/>
</dbReference>
<feature type="transmembrane region" description="Helical" evidence="15">
    <location>
        <begin position="105"/>
        <end position="125"/>
    </location>
</feature>
<dbReference type="GO" id="GO:0008331">
    <property type="term" value="F:high voltage-gated calcium channel activity"/>
    <property type="evidence" value="ECO:0007669"/>
    <property type="project" value="TreeGrafter"/>
</dbReference>
<dbReference type="PROSITE" id="PS00018">
    <property type="entry name" value="EF_HAND_1"/>
    <property type="match status" value="2"/>
</dbReference>
<keyword evidence="8" id="KW-0851">Voltage-gated channel</keyword>
<feature type="transmembrane region" description="Helical" evidence="15">
    <location>
        <begin position="146"/>
        <end position="166"/>
    </location>
</feature>
<keyword evidence="10" id="KW-0406">Ion transport</keyword>
<dbReference type="InterPro" id="IPR027359">
    <property type="entry name" value="Volt_channel_dom_sf"/>
</dbReference>
<evidence type="ECO:0000256" key="5">
    <source>
        <dbReference type="ARBA" id="ARBA00022673"/>
    </source>
</evidence>
<evidence type="ECO:0000256" key="4">
    <source>
        <dbReference type="ARBA" id="ARBA00022568"/>
    </source>
</evidence>
<evidence type="ECO:0000256" key="2">
    <source>
        <dbReference type="ARBA" id="ARBA00022448"/>
    </source>
</evidence>
<keyword evidence="4" id="KW-0109">Calcium transport</keyword>
<keyword evidence="11 15" id="KW-0472">Membrane</keyword>
<proteinExistence type="predicted"/>
<name>A0AAE0C2J0_9CHLO</name>
<evidence type="ECO:0000256" key="14">
    <source>
        <dbReference type="SAM" id="MobiDB-lite"/>
    </source>
</evidence>
<dbReference type="InterPro" id="IPR005821">
    <property type="entry name" value="Ion_trans_dom"/>
</dbReference>
<evidence type="ECO:0000256" key="11">
    <source>
        <dbReference type="ARBA" id="ARBA00023136"/>
    </source>
</evidence>
<reference evidence="17 18" key="1">
    <citation type="journal article" date="2015" name="Genome Biol. Evol.">
        <title>Comparative Genomics of a Bacterivorous Green Alga Reveals Evolutionary Causalities and Consequences of Phago-Mixotrophic Mode of Nutrition.</title>
        <authorList>
            <person name="Burns J.A."/>
            <person name="Paasch A."/>
            <person name="Narechania A."/>
            <person name="Kim E."/>
        </authorList>
    </citation>
    <scope>NUCLEOTIDE SEQUENCE [LARGE SCALE GENOMIC DNA]</scope>
    <source>
        <strain evidence="17 18">PLY_AMNH</strain>
    </source>
</reference>
<dbReference type="SMART" id="SM00054">
    <property type="entry name" value="EFh"/>
    <property type="match status" value="2"/>
</dbReference>
<evidence type="ECO:0000256" key="7">
    <source>
        <dbReference type="ARBA" id="ARBA00022837"/>
    </source>
</evidence>
<keyword evidence="2" id="KW-0813">Transport</keyword>
<evidence type="ECO:0000256" key="15">
    <source>
        <dbReference type="SAM" id="Phobius"/>
    </source>
</evidence>
<keyword evidence="18" id="KW-1185">Reference proteome</keyword>
<dbReference type="GO" id="GO:0005509">
    <property type="term" value="F:calcium ion binding"/>
    <property type="evidence" value="ECO:0007669"/>
    <property type="project" value="InterPro"/>
</dbReference>
<dbReference type="PANTHER" id="PTHR45628:SF7">
    <property type="entry name" value="VOLTAGE-DEPENDENT CALCIUM CHANNEL TYPE A SUBUNIT ALPHA-1"/>
    <property type="match status" value="1"/>
</dbReference>
<dbReference type="InterPro" id="IPR050599">
    <property type="entry name" value="VDCC_alpha-1_subunit"/>
</dbReference>
<dbReference type="SUPFAM" id="SSF47473">
    <property type="entry name" value="EF-hand"/>
    <property type="match status" value="1"/>
</dbReference>
<evidence type="ECO:0000256" key="1">
    <source>
        <dbReference type="ARBA" id="ARBA00004141"/>
    </source>
</evidence>
<dbReference type="GO" id="GO:0005891">
    <property type="term" value="C:voltage-gated calcium channel complex"/>
    <property type="evidence" value="ECO:0007669"/>
    <property type="project" value="TreeGrafter"/>
</dbReference>
<dbReference type="InterPro" id="IPR018247">
    <property type="entry name" value="EF_Hand_1_Ca_BS"/>
</dbReference>
<evidence type="ECO:0000256" key="12">
    <source>
        <dbReference type="ARBA" id="ARBA00023180"/>
    </source>
</evidence>
<dbReference type="Pfam" id="PF00520">
    <property type="entry name" value="Ion_trans"/>
    <property type="match status" value="1"/>
</dbReference>
<comment type="subcellular location">
    <subcellularLocation>
        <location evidence="1">Membrane</location>
        <topology evidence="1">Multi-pass membrane protein</topology>
    </subcellularLocation>
</comment>
<dbReference type="SUPFAM" id="SSF81324">
    <property type="entry name" value="Voltage-gated potassium channels"/>
    <property type="match status" value="1"/>
</dbReference>
<feature type="transmembrane region" description="Helical" evidence="15">
    <location>
        <begin position="67"/>
        <end position="85"/>
    </location>
</feature>
<evidence type="ECO:0000256" key="6">
    <source>
        <dbReference type="ARBA" id="ARBA00022692"/>
    </source>
</evidence>
<dbReference type="Gene3D" id="1.10.238.10">
    <property type="entry name" value="EF-hand"/>
    <property type="match status" value="1"/>
</dbReference>
<dbReference type="GO" id="GO:0098703">
    <property type="term" value="P:calcium ion import across plasma membrane"/>
    <property type="evidence" value="ECO:0007669"/>
    <property type="project" value="TreeGrafter"/>
</dbReference>
<dbReference type="PROSITE" id="PS50222">
    <property type="entry name" value="EF_HAND_2"/>
    <property type="match status" value="2"/>
</dbReference>
<accession>A0AAE0C2J0</accession>
<feature type="transmembrane region" description="Helical" evidence="15">
    <location>
        <begin position="276"/>
        <end position="300"/>
    </location>
</feature>
<evidence type="ECO:0000256" key="9">
    <source>
        <dbReference type="ARBA" id="ARBA00022989"/>
    </source>
</evidence>
<evidence type="ECO:0000256" key="13">
    <source>
        <dbReference type="ARBA" id="ARBA00023303"/>
    </source>
</evidence>
<feature type="region of interest" description="Disordered" evidence="14">
    <location>
        <begin position="511"/>
        <end position="531"/>
    </location>
</feature>
<dbReference type="PANTHER" id="PTHR45628">
    <property type="entry name" value="VOLTAGE-DEPENDENT CALCIUM CHANNEL TYPE A SUBUNIT ALPHA-1"/>
    <property type="match status" value="1"/>
</dbReference>
<sequence length="531" mass="59454">MSAMSGMSAELTRDVDSPSTEDENSIRRTLLNLRKISYKAKEDDEKTDDTNPLLSETVIATISMSNAFENCGLVIILLNASWIGIDLDYSPETNDGSKAPKLMFTIVENIFCFLFSLELAIRILAYKTPYSFFIDPMMRKWNNFDFVLVALMVIETWLLALIGGAADLSSLSSLRLLRLLRISRVFRLVPELGMMVKSMAAAVRSVSGTFILIIGNMYVFGIVLTQWGKESGIVEDGVDMEVYFGSIPDSFLTLMQLLVFDDTFELIRACMHASTIIGWILIFFIIVGAFTILNMLIGVLCEVVANTCREEREKILRAKFEQVSSAFLGMDDDGNGVISRVEFEENIAATSKAVGIPLELLGNAFEVIDIDGTGEIDHKEFVEMVFKLLNPPESKEIVLVQKRIELMPQIMRHEVRGLIRDELRRFFEEGNPLPAKIMAKGGSLPATAHVRQQDGVYKDIIKESDLQEENTEELKPVPLEEEAVKHKYKPHPFGTSSLAEDVHEVDLSQYKEQVNTDSAEVASDITVENSV</sequence>
<organism evidence="17 18">
    <name type="scientific">Cymbomonas tetramitiformis</name>
    <dbReference type="NCBI Taxonomy" id="36881"/>
    <lineage>
        <taxon>Eukaryota</taxon>
        <taxon>Viridiplantae</taxon>
        <taxon>Chlorophyta</taxon>
        <taxon>Pyramimonadophyceae</taxon>
        <taxon>Pyramimonadales</taxon>
        <taxon>Pyramimonadaceae</taxon>
        <taxon>Cymbomonas</taxon>
    </lineage>
</organism>
<protein>
    <recommendedName>
        <fullName evidence="16">EF-hand domain-containing protein</fullName>
    </recommendedName>
</protein>
<keyword evidence="9 15" id="KW-1133">Transmembrane helix</keyword>
<evidence type="ECO:0000256" key="10">
    <source>
        <dbReference type="ARBA" id="ARBA00023065"/>
    </source>
</evidence>
<dbReference type="CDD" id="cd00051">
    <property type="entry name" value="EFh"/>
    <property type="match status" value="1"/>
</dbReference>
<evidence type="ECO:0000256" key="8">
    <source>
        <dbReference type="ARBA" id="ARBA00022882"/>
    </source>
</evidence>